<gene>
    <name evidence="2" type="ORF">MNBD_ALPHA07-2218</name>
</gene>
<dbReference type="Gene3D" id="3.40.50.1820">
    <property type="entry name" value="alpha/beta hydrolase"/>
    <property type="match status" value="1"/>
</dbReference>
<dbReference type="InterPro" id="IPR022742">
    <property type="entry name" value="Hydrolase_4"/>
</dbReference>
<dbReference type="InterPro" id="IPR029058">
    <property type="entry name" value="AB_hydrolase_fold"/>
</dbReference>
<reference evidence="2" key="1">
    <citation type="submission" date="2018-06" db="EMBL/GenBank/DDBJ databases">
        <authorList>
            <person name="Zhirakovskaya E."/>
        </authorList>
    </citation>
    <scope>NUCLEOTIDE SEQUENCE</scope>
</reference>
<organism evidence="2">
    <name type="scientific">hydrothermal vent metagenome</name>
    <dbReference type="NCBI Taxonomy" id="652676"/>
    <lineage>
        <taxon>unclassified sequences</taxon>
        <taxon>metagenomes</taxon>
        <taxon>ecological metagenomes</taxon>
    </lineage>
</organism>
<feature type="non-terminal residue" evidence="2">
    <location>
        <position position="187"/>
    </location>
</feature>
<dbReference type="SUPFAM" id="SSF53474">
    <property type="entry name" value="alpha/beta-Hydrolases"/>
    <property type="match status" value="1"/>
</dbReference>
<name>A0A3B0SVN2_9ZZZZ</name>
<dbReference type="GO" id="GO:0004622">
    <property type="term" value="F:phosphatidylcholine lysophospholipase activity"/>
    <property type="evidence" value="ECO:0007669"/>
    <property type="project" value="UniProtKB-EC"/>
</dbReference>
<keyword evidence="2" id="KW-0378">Hydrolase</keyword>
<proteinExistence type="predicted"/>
<evidence type="ECO:0000259" key="1">
    <source>
        <dbReference type="Pfam" id="PF12146"/>
    </source>
</evidence>
<sequence>MRDMADMDSTQFCEDITTGPKGGQAWWIKARDGVRLRVALWPHKKAKGTVLLFPGRTEYIEKYGGTARDLAKCGYATLVIDWRGQGLADRLTDNPMAGHVQNFTDYQMDVAAMLEAAEQLDLPKPYHLLAHSMGGCIALRSLHEGLPVQTATFSAPMFRIGMAAYMRPFAWAMSWGSRLVGLGAKIA</sequence>
<protein>
    <submittedName>
        <fullName evidence="2">Lysophospholipase L2</fullName>
        <ecNumber evidence="2">3.1.1.5</ecNumber>
    </submittedName>
</protein>
<dbReference type="PANTHER" id="PTHR11614">
    <property type="entry name" value="PHOSPHOLIPASE-RELATED"/>
    <property type="match status" value="1"/>
</dbReference>
<dbReference type="AlphaFoldDB" id="A0A3B0SVN2"/>
<dbReference type="Pfam" id="PF12146">
    <property type="entry name" value="Hydrolase_4"/>
    <property type="match status" value="1"/>
</dbReference>
<dbReference type="EC" id="3.1.1.5" evidence="2"/>
<dbReference type="EMBL" id="UOEG01000274">
    <property type="protein sequence ID" value="VAW04449.1"/>
    <property type="molecule type" value="Genomic_DNA"/>
</dbReference>
<accession>A0A3B0SVN2</accession>
<dbReference type="InterPro" id="IPR051044">
    <property type="entry name" value="MAG_DAG_Lipase"/>
</dbReference>
<evidence type="ECO:0000313" key="2">
    <source>
        <dbReference type="EMBL" id="VAW04449.1"/>
    </source>
</evidence>
<feature type="domain" description="Serine aminopeptidase S33" evidence="1">
    <location>
        <begin position="45"/>
        <end position="174"/>
    </location>
</feature>